<dbReference type="PANTHER" id="PTHR22911">
    <property type="entry name" value="ACYL-MALONYL CONDENSING ENZYME-RELATED"/>
    <property type="match status" value="1"/>
</dbReference>
<gene>
    <name evidence="3" type="ORF">QBE54_09345</name>
</gene>
<sequence length="286" mass="31237">MKSAKSYNRKTMLIRIKQGTFLLLITAFMWSTGGMLIKSVPWHPLAIAGTRSAIAALVFLLYLRHPRFTWSLPQLGGALSYAGTVALFVAATKLTTAAAAILLQYSAPIYVALLSGPVLSEKTTHRDWWAIFTVFGGMLLFFLDKLEGSNLLGNLLAIASGWAFALLAIFLRLQKDGSPFESVLLGNLLTALIGLPFMLRDFPLDPKSVTSLLLLGTLQIGFPYILYVKAVKMVTALAACLIPIIEPILNPLWVFLVIGESPGKWSLLGGALVICGVTWWSLKNRK</sequence>
<protein>
    <submittedName>
        <fullName evidence="3">DMT family transporter</fullName>
    </submittedName>
</protein>
<organism evidence="3 4">
    <name type="scientific">Thermatribacter velox</name>
    <dbReference type="NCBI Taxonomy" id="3039681"/>
    <lineage>
        <taxon>Bacteria</taxon>
        <taxon>Pseudomonadati</taxon>
        <taxon>Atribacterota</taxon>
        <taxon>Atribacteria</taxon>
        <taxon>Atribacterales</taxon>
        <taxon>Thermatribacteraceae</taxon>
        <taxon>Thermatribacter</taxon>
    </lineage>
</organism>
<feature type="transmembrane region" description="Helical" evidence="1">
    <location>
        <begin position="208"/>
        <end position="227"/>
    </location>
</feature>
<dbReference type="Proteomes" id="UP001461341">
    <property type="component" value="Chromosome"/>
</dbReference>
<dbReference type="RefSeq" id="WP_369017930.1">
    <property type="nucleotide sequence ID" value="NZ_CP121689.1"/>
</dbReference>
<dbReference type="SUPFAM" id="SSF103481">
    <property type="entry name" value="Multidrug resistance efflux transporter EmrE"/>
    <property type="match status" value="2"/>
</dbReference>
<dbReference type="EMBL" id="CP121689">
    <property type="protein sequence ID" value="WZL75780.1"/>
    <property type="molecule type" value="Genomic_DNA"/>
</dbReference>
<dbReference type="PANTHER" id="PTHR22911:SF79">
    <property type="entry name" value="MOBA-LIKE NTP TRANSFERASE DOMAIN-CONTAINING PROTEIN"/>
    <property type="match status" value="1"/>
</dbReference>
<dbReference type="InterPro" id="IPR037185">
    <property type="entry name" value="EmrE-like"/>
</dbReference>
<keyword evidence="1" id="KW-1133">Transmembrane helix</keyword>
<feature type="domain" description="EamA" evidence="2">
    <location>
        <begin position="152"/>
        <end position="279"/>
    </location>
</feature>
<keyword evidence="4" id="KW-1185">Reference proteome</keyword>
<feature type="transmembrane region" description="Helical" evidence="1">
    <location>
        <begin position="75"/>
        <end position="91"/>
    </location>
</feature>
<evidence type="ECO:0000259" key="2">
    <source>
        <dbReference type="Pfam" id="PF00892"/>
    </source>
</evidence>
<feature type="transmembrane region" description="Helical" evidence="1">
    <location>
        <begin position="265"/>
        <end position="282"/>
    </location>
</feature>
<dbReference type="Pfam" id="PF00892">
    <property type="entry name" value="EamA"/>
    <property type="match status" value="2"/>
</dbReference>
<feature type="transmembrane region" description="Helical" evidence="1">
    <location>
        <begin position="43"/>
        <end position="63"/>
    </location>
</feature>
<feature type="transmembrane region" description="Helical" evidence="1">
    <location>
        <begin position="21"/>
        <end position="37"/>
    </location>
</feature>
<feature type="transmembrane region" description="Helical" evidence="1">
    <location>
        <begin position="97"/>
        <end position="116"/>
    </location>
</feature>
<evidence type="ECO:0000313" key="4">
    <source>
        <dbReference type="Proteomes" id="UP001461341"/>
    </source>
</evidence>
<name>A0ABZ2Y9U3_9BACT</name>
<proteinExistence type="predicted"/>
<keyword evidence="1" id="KW-0812">Transmembrane</keyword>
<reference evidence="3 4" key="1">
    <citation type="submission" date="2023-03" db="EMBL/GenBank/DDBJ databases">
        <title>Novel Species.</title>
        <authorList>
            <person name="Ma S."/>
        </authorList>
    </citation>
    <scope>NUCLEOTIDE SEQUENCE [LARGE SCALE GENOMIC DNA]</scope>
    <source>
        <strain evidence="3 4">B11</strain>
    </source>
</reference>
<feature type="transmembrane region" description="Helical" evidence="1">
    <location>
        <begin position="234"/>
        <end position="259"/>
    </location>
</feature>
<feature type="domain" description="EamA" evidence="2">
    <location>
        <begin position="19"/>
        <end position="142"/>
    </location>
</feature>
<evidence type="ECO:0000313" key="3">
    <source>
        <dbReference type="EMBL" id="WZL75780.1"/>
    </source>
</evidence>
<keyword evidence="1" id="KW-0472">Membrane</keyword>
<feature type="transmembrane region" description="Helical" evidence="1">
    <location>
        <begin position="128"/>
        <end position="146"/>
    </location>
</feature>
<evidence type="ECO:0000256" key="1">
    <source>
        <dbReference type="SAM" id="Phobius"/>
    </source>
</evidence>
<accession>A0ABZ2Y9U3</accession>
<feature type="transmembrane region" description="Helical" evidence="1">
    <location>
        <begin position="183"/>
        <end position="202"/>
    </location>
</feature>
<feature type="transmembrane region" description="Helical" evidence="1">
    <location>
        <begin position="152"/>
        <end position="171"/>
    </location>
</feature>
<dbReference type="InterPro" id="IPR000620">
    <property type="entry name" value="EamA_dom"/>
</dbReference>